<feature type="transmembrane region" description="Helical" evidence="5">
    <location>
        <begin position="174"/>
        <end position="194"/>
    </location>
</feature>
<dbReference type="InterPro" id="IPR011701">
    <property type="entry name" value="MFS"/>
</dbReference>
<keyword evidence="4 5" id="KW-0472">Membrane</keyword>
<dbReference type="InterPro" id="IPR020846">
    <property type="entry name" value="MFS_dom"/>
</dbReference>
<evidence type="ECO:0000256" key="4">
    <source>
        <dbReference type="ARBA" id="ARBA00023136"/>
    </source>
</evidence>
<feature type="transmembrane region" description="Helical" evidence="5">
    <location>
        <begin position="361"/>
        <end position="384"/>
    </location>
</feature>
<feature type="transmembrane region" description="Helical" evidence="5">
    <location>
        <begin position="206"/>
        <end position="225"/>
    </location>
</feature>
<keyword evidence="8" id="KW-1185">Reference proteome</keyword>
<feature type="transmembrane region" description="Helical" evidence="5">
    <location>
        <begin position="81"/>
        <end position="100"/>
    </location>
</feature>
<evidence type="ECO:0000256" key="5">
    <source>
        <dbReference type="SAM" id="Phobius"/>
    </source>
</evidence>
<dbReference type="PANTHER" id="PTHR42718">
    <property type="entry name" value="MAJOR FACILITATOR SUPERFAMILY MULTIDRUG TRANSPORTER MFSC"/>
    <property type="match status" value="1"/>
</dbReference>
<gene>
    <name evidence="7" type="ORF">EFW17_02025</name>
</gene>
<dbReference type="PROSITE" id="PS50850">
    <property type="entry name" value="MFS"/>
    <property type="match status" value="1"/>
</dbReference>
<reference evidence="7 8" key="1">
    <citation type="submission" date="2018-11" db="EMBL/GenBank/DDBJ databases">
        <title>The genome draft of YIM 96095.</title>
        <authorList>
            <person name="Tang S.-K."/>
            <person name="Chunyu W.-X."/>
            <person name="Feng Y.-Z."/>
        </authorList>
    </citation>
    <scope>NUCLEOTIDE SEQUENCE [LARGE SCALE GENOMIC DNA]</scope>
    <source>
        <strain evidence="7 8">YIM 96095</strain>
    </source>
</reference>
<keyword evidence="3 5" id="KW-1133">Transmembrane helix</keyword>
<evidence type="ECO:0000256" key="2">
    <source>
        <dbReference type="ARBA" id="ARBA00022692"/>
    </source>
</evidence>
<dbReference type="Gene3D" id="1.20.1250.20">
    <property type="entry name" value="MFS general substrate transporter like domains"/>
    <property type="match status" value="1"/>
</dbReference>
<accession>A0A3N0EIQ5</accession>
<evidence type="ECO:0000313" key="7">
    <source>
        <dbReference type="EMBL" id="RNL87607.1"/>
    </source>
</evidence>
<protein>
    <submittedName>
        <fullName evidence="7">MFS transporter</fullName>
    </submittedName>
</protein>
<dbReference type="GO" id="GO:0022857">
    <property type="term" value="F:transmembrane transporter activity"/>
    <property type="evidence" value="ECO:0007669"/>
    <property type="project" value="InterPro"/>
</dbReference>
<feature type="transmembrane region" description="Helical" evidence="5">
    <location>
        <begin position="50"/>
        <end position="69"/>
    </location>
</feature>
<dbReference type="PRINTS" id="PR01036">
    <property type="entry name" value="TCRTETB"/>
</dbReference>
<dbReference type="Proteomes" id="UP000269198">
    <property type="component" value="Unassembled WGS sequence"/>
</dbReference>
<sequence>MTETTRSRATMGAGGLAVLLIGQTMASMDGSIVNVAVPTIRAELRASDAAIQLVIAGYLLTTGVLVVTCARVGDLVGHRRAFLLGLAAFTAASLLCGLAPNAPTLVAGRILQGCGGALMVPQVLSLIQLGHDGPRRDRAIALYSMVLALGVALGQIAGGLIVSVDLFGLGWRPAFLINVPVGLALLGTGPRLLPGDEPGRHQRLDVSGVLILTTAMTAILLPLVFGREYGWSLWAWLGLGAGLLALAGFARHERRAASPLLDLDVLGPRGIKPGLTACFIVMGCYAAFLFSLTVHLQSGLGFSPLGAGLTFVPYAAGFATLSLTWARLPERWQGPLTVLGPLALGGALAVLVALARDGWPTLVSVPLLLVAGGGHAAGYSPLIARLSARVDARHASGLAALNSTGTLLASVTGVAALGGVFLAAPDTSGGLASGVGLTVALLLVAALCAFAARPADRS</sequence>
<dbReference type="CDD" id="cd17321">
    <property type="entry name" value="MFS_MMR_MDR_like"/>
    <property type="match status" value="1"/>
</dbReference>
<dbReference type="RefSeq" id="WP_123199472.1">
    <property type="nucleotide sequence ID" value="NZ_RJMB01000001.1"/>
</dbReference>
<dbReference type="SUPFAM" id="SSF103473">
    <property type="entry name" value="MFS general substrate transporter"/>
    <property type="match status" value="1"/>
</dbReference>
<feature type="transmembrane region" description="Helical" evidence="5">
    <location>
        <begin position="231"/>
        <end position="250"/>
    </location>
</feature>
<feature type="transmembrane region" description="Helical" evidence="5">
    <location>
        <begin position="305"/>
        <end position="326"/>
    </location>
</feature>
<evidence type="ECO:0000256" key="3">
    <source>
        <dbReference type="ARBA" id="ARBA00022989"/>
    </source>
</evidence>
<dbReference type="Pfam" id="PF07690">
    <property type="entry name" value="MFS_1"/>
    <property type="match status" value="1"/>
</dbReference>
<feature type="transmembrane region" description="Helical" evidence="5">
    <location>
        <begin position="430"/>
        <end position="452"/>
    </location>
</feature>
<comment type="subcellular location">
    <subcellularLocation>
        <location evidence="1">Cell membrane</location>
        <topology evidence="1">Multi-pass membrane protein</topology>
    </subcellularLocation>
</comment>
<keyword evidence="2 5" id="KW-0812">Transmembrane</keyword>
<feature type="transmembrane region" description="Helical" evidence="5">
    <location>
        <begin position="405"/>
        <end position="424"/>
    </location>
</feature>
<evidence type="ECO:0000256" key="1">
    <source>
        <dbReference type="ARBA" id="ARBA00004651"/>
    </source>
</evidence>
<dbReference type="GO" id="GO:0005886">
    <property type="term" value="C:plasma membrane"/>
    <property type="evidence" value="ECO:0007669"/>
    <property type="project" value="UniProtKB-SubCell"/>
</dbReference>
<dbReference type="AlphaFoldDB" id="A0A3N0EIQ5"/>
<dbReference type="EMBL" id="RJMB01000001">
    <property type="protein sequence ID" value="RNL87607.1"/>
    <property type="molecule type" value="Genomic_DNA"/>
</dbReference>
<dbReference type="Gene3D" id="1.20.1720.10">
    <property type="entry name" value="Multidrug resistance protein D"/>
    <property type="match status" value="1"/>
</dbReference>
<evidence type="ECO:0000313" key="8">
    <source>
        <dbReference type="Proteomes" id="UP000269198"/>
    </source>
</evidence>
<feature type="transmembrane region" description="Helical" evidence="5">
    <location>
        <begin position="139"/>
        <end position="162"/>
    </location>
</feature>
<feature type="domain" description="Major facilitator superfamily (MFS) profile" evidence="6">
    <location>
        <begin position="15"/>
        <end position="457"/>
    </location>
</feature>
<evidence type="ECO:0000259" key="6">
    <source>
        <dbReference type="PROSITE" id="PS50850"/>
    </source>
</evidence>
<dbReference type="PANTHER" id="PTHR42718:SF39">
    <property type="entry name" value="ACTINORHODIN TRANSPORTER-RELATED"/>
    <property type="match status" value="1"/>
</dbReference>
<feature type="transmembrane region" description="Helical" evidence="5">
    <location>
        <begin position="106"/>
        <end position="127"/>
    </location>
</feature>
<organism evidence="7 8">
    <name type="scientific">Halostreptopolyspora alba</name>
    <dbReference type="NCBI Taxonomy" id="2487137"/>
    <lineage>
        <taxon>Bacteria</taxon>
        <taxon>Bacillati</taxon>
        <taxon>Actinomycetota</taxon>
        <taxon>Actinomycetes</taxon>
        <taxon>Streptosporangiales</taxon>
        <taxon>Nocardiopsidaceae</taxon>
        <taxon>Halostreptopolyspora</taxon>
    </lineage>
</organism>
<proteinExistence type="predicted"/>
<feature type="transmembrane region" description="Helical" evidence="5">
    <location>
        <begin position="338"/>
        <end position="355"/>
    </location>
</feature>
<dbReference type="OrthoDB" id="783189at2"/>
<name>A0A3N0EIQ5_9ACTN</name>
<comment type="caution">
    <text evidence="7">The sequence shown here is derived from an EMBL/GenBank/DDBJ whole genome shotgun (WGS) entry which is preliminary data.</text>
</comment>
<feature type="transmembrane region" description="Helical" evidence="5">
    <location>
        <begin position="271"/>
        <end position="293"/>
    </location>
</feature>
<dbReference type="InterPro" id="IPR036259">
    <property type="entry name" value="MFS_trans_sf"/>
</dbReference>